<evidence type="ECO:0000256" key="1">
    <source>
        <dbReference type="SAM" id="MobiDB-lite"/>
    </source>
</evidence>
<feature type="region of interest" description="Disordered" evidence="1">
    <location>
        <begin position="65"/>
        <end position="95"/>
    </location>
</feature>
<feature type="compositionally biased region" description="Polar residues" evidence="1">
    <location>
        <begin position="72"/>
        <end position="83"/>
    </location>
</feature>
<organism evidence="2 3">
    <name type="scientific">Owenia fusiformis</name>
    <name type="common">Polychaete worm</name>
    <dbReference type="NCBI Taxonomy" id="6347"/>
    <lineage>
        <taxon>Eukaryota</taxon>
        <taxon>Metazoa</taxon>
        <taxon>Spiralia</taxon>
        <taxon>Lophotrochozoa</taxon>
        <taxon>Annelida</taxon>
        <taxon>Polychaeta</taxon>
        <taxon>Sedentaria</taxon>
        <taxon>Canalipalpata</taxon>
        <taxon>Sabellida</taxon>
        <taxon>Oweniida</taxon>
        <taxon>Oweniidae</taxon>
        <taxon>Owenia</taxon>
    </lineage>
</organism>
<proteinExistence type="predicted"/>
<reference evidence="2" key="1">
    <citation type="submission" date="2022-03" db="EMBL/GenBank/DDBJ databases">
        <authorList>
            <person name="Martin C."/>
        </authorList>
    </citation>
    <scope>NUCLEOTIDE SEQUENCE</scope>
</reference>
<dbReference type="AlphaFoldDB" id="A0A8S4N1L8"/>
<sequence>MNSDSYVLQYTAKQRSSVLGELLFYRGDNVVMLDLPQLSQEKPPVALAKAWDCKNQAVRQMSNITRRGPRDTNLQNGKNTTNNQRRRPKSCPPVDVGVHRFLKEREDESSREQINSLAPLFEASSIENAKEQLERLSDNVAKLNMSSVKARGPNDIDETIVTTPFISFNSHVREQRRTIARERKQVTGEQRVKLSSILTDHVSKKMELEAQKAKARYTYSSPHYGCKIPDPQSENRARRPSILIDKSKADQRSFNLPEQTETSSRLSFDVRSNLSSSRSPSVSSVGKRVHYHTPKKRIHSGRILRKVIENSGNRRVSEGPYVTVSDYG</sequence>
<accession>A0A8S4N1L8</accession>
<keyword evidence="3" id="KW-1185">Reference proteome</keyword>
<evidence type="ECO:0000313" key="2">
    <source>
        <dbReference type="EMBL" id="CAH1774371.1"/>
    </source>
</evidence>
<protein>
    <submittedName>
        <fullName evidence="2">Uncharacterized protein</fullName>
    </submittedName>
</protein>
<dbReference type="EMBL" id="CAIIXF020000001">
    <property type="protein sequence ID" value="CAH1774371.1"/>
    <property type="molecule type" value="Genomic_DNA"/>
</dbReference>
<evidence type="ECO:0000313" key="3">
    <source>
        <dbReference type="Proteomes" id="UP000749559"/>
    </source>
</evidence>
<dbReference type="Proteomes" id="UP000749559">
    <property type="component" value="Unassembled WGS sequence"/>
</dbReference>
<comment type="caution">
    <text evidence="2">The sequence shown here is derived from an EMBL/GenBank/DDBJ whole genome shotgun (WGS) entry which is preliminary data.</text>
</comment>
<gene>
    <name evidence="2" type="ORF">OFUS_LOCUS1850</name>
</gene>
<feature type="compositionally biased region" description="Low complexity" evidence="1">
    <location>
        <begin position="267"/>
        <end position="286"/>
    </location>
</feature>
<feature type="region of interest" description="Disordered" evidence="1">
    <location>
        <begin position="265"/>
        <end position="290"/>
    </location>
</feature>
<name>A0A8S4N1L8_OWEFU</name>